<dbReference type="GeneID" id="5715747"/>
<evidence type="ECO:0000256" key="3">
    <source>
        <dbReference type="ARBA" id="ARBA00022676"/>
    </source>
</evidence>
<keyword evidence="3" id="KW-0328">Glycosyltransferase</keyword>
<feature type="domain" description="Glycosyltransferase 2-like" evidence="7">
    <location>
        <begin position="9"/>
        <end position="57"/>
    </location>
</feature>
<dbReference type="KEGG" id="cre:CHLRE_01g050900v5"/>
<keyword evidence="5" id="KW-0472">Membrane</keyword>
<keyword evidence="4" id="KW-0808">Transferase</keyword>
<dbReference type="InterPro" id="IPR001173">
    <property type="entry name" value="Glyco_trans_2-like"/>
</dbReference>
<dbReference type="Proteomes" id="UP000006906">
    <property type="component" value="Chromosome 1"/>
</dbReference>
<dbReference type="PANTHER" id="PTHR43646">
    <property type="entry name" value="GLYCOSYLTRANSFERASE"/>
    <property type="match status" value="1"/>
</dbReference>
<dbReference type="PANTHER" id="PTHR43646:SF2">
    <property type="entry name" value="GLYCOSYLTRANSFERASE 2-LIKE DOMAIN-CONTAINING PROTEIN"/>
    <property type="match status" value="1"/>
</dbReference>
<dbReference type="STRING" id="3055.A0A2K3E814"/>
<name>A0A2K3E814_CHLRE</name>
<evidence type="ECO:0000313" key="8">
    <source>
        <dbReference type="EMBL" id="PNW88928.1"/>
    </source>
</evidence>
<dbReference type="AlphaFoldDB" id="A0A2K3E814"/>
<evidence type="ECO:0000313" key="9">
    <source>
        <dbReference type="Proteomes" id="UP000006906"/>
    </source>
</evidence>
<dbReference type="OrthoDB" id="191769at2759"/>
<protein>
    <recommendedName>
        <fullName evidence="7">Glycosyltransferase 2-like domain-containing protein</fullName>
    </recommendedName>
</protein>
<dbReference type="ExpressionAtlas" id="A0A2K3E814">
    <property type="expression patterns" value="baseline and differential"/>
</dbReference>
<evidence type="ECO:0000256" key="5">
    <source>
        <dbReference type="ARBA" id="ARBA00023136"/>
    </source>
</evidence>
<dbReference type="Gene3D" id="3.90.550.10">
    <property type="entry name" value="Spore Coat Polysaccharide Biosynthesis Protein SpsA, Chain A"/>
    <property type="match status" value="1"/>
</dbReference>
<dbReference type="Pfam" id="PF00535">
    <property type="entry name" value="Glycos_transf_2"/>
    <property type="match status" value="1"/>
</dbReference>
<comment type="subcellular location">
    <subcellularLocation>
        <location evidence="1">Cell membrane</location>
    </subcellularLocation>
</comment>
<evidence type="ECO:0000259" key="7">
    <source>
        <dbReference type="Pfam" id="PF00535"/>
    </source>
</evidence>
<gene>
    <name evidence="8" type="ORF">CHLRE_01g050900v5</name>
</gene>
<dbReference type="Gramene" id="PNW88928">
    <property type="protein sequence ID" value="PNW88928"/>
    <property type="gene ID" value="CHLRE_01g050900v5"/>
</dbReference>
<proteinExistence type="predicted"/>
<keyword evidence="2" id="KW-1003">Cell membrane</keyword>
<dbReference type="GO" id="GO:0005886">
    <property type="term" value="C:plasma membrane"/>
    <property type="evidence" value="ECO:0007669"/>
    <property type="project" value="UniProtKB-SubCell"/>
</dbReference>
<dbReference type="EMBL" id="CM008962">
    <property type="protein sequence ID" value="PNW88928.1"/>
    <property type="molecule type" value="Genomic_DNA"/>
</dbReference>
<evidence type="ECO:0000256" key="1">
    <source>
        <dbReference type="ARBA" id="ARBA00004236"/>
    </source>
</evidence>
<keyword evidence="9" id="KW-1185">Reference proteome</keyword>
<dbReference type="InterPro" id="IPR029044">
    <property type="entry name" value="Nucleotide-diphossugar_trans"/>
</dbReference>
<accession>A0A2K3E814</accession>
<dbReference type="SUPFAM" id="SSF53448">
    <property type="entry name" value="Nucleotide-diphospho-sugar transferases"/>
    <property type="match status" value="1"/>
</dbReference>
<sequence length="300" mass="32385">MKARSLGAKVLQSERGRGKQQNAGWQAARGEWCLFLHADSQLPPHYDQLIASAVQFTQCRDGSSIRSRWARPREAAWWAKRSRSTCTSTGSGSGGGGSTSSRCGSGTARSRQGDSEVGQAALVSSSLAIGNVYSCRCSASGGAASTATGSSWAARRTGQGCLLSPSVACWGAFKTIRTDLRSTALRELLAAGVELRTRLRHQPYGDQALFVRRDVLQATGGYKEWPLLEDLDLVQRLRQAGPPVIVDAPVFTSGRRWRDVGFFRTALINQGILLAFAAGVPPETLAGWYRKAKHQMLLSQ</sequence>
<dbReference type="InParanoid" id="A0A2K3E814"/>
<organism evidence="8 9">
    <name type="scientific">Chlamydomonas reinhardtii</name>
    <name type="common">Chlamydomonas smithii</name>
    <dbReference type="NCBI Taxonomy" id="3055"/>
    <lineage>
        <taxon>Eukaryota</taxon>
        <taxon>Viridiplantae</taxon>
        <taxon>Chlorophyta</taxon>
        <taxon>core chlorophytes</taxon>
        <taxon>Chlorophyceae</taxon>
        <taxon>CS clade</taxon>
        <taxon>Chlamydomonadales</taxon>
        <taxon>Chlamydomonadaceae</taxon>
        <taxon>Chlamydomonas</taxon>
    </lineage>
</organism>
<dbReference type="RefSeq" id="XP_042928879.1">
    <property type="nucleotide sequence ID" value="XM_043058965.1"/>
</dbReference>
<feature type="region of interest" description="Disordered" evidence="6">
    <location>
        <begin position="1"/>
        <end position="22"/>
    </location>
</feature>
<evidence type="ECO:0000256" key="2">
    <source>
        <dbReference type="ARBA" id="ARBA00022475"/>
    </source>
</evidence>
<feature type="region of interest" description="Disordered" evidence="6">
    <location>
        <begin position="84"/>
        <end position="117"/>
    </location>
</feature>
<evidence type="ECO:0000256" key="4">
    <source>
        <dbReference type="ARBA" id="ARBA00022679"/>
    </source>
</evidence>
<dbReference type="GO" id="GO:0016757">
    <property type="term" value="F:glycosyltransferase activity"/>
    <property type="evidence" value="ECO:0007669"/>
    <property type="project" value="UniProtKB-KW"/>
</dbReference>
<reference evidence="8 9" key="1">
    <citation type="journal article" date="2007" name="Science">
        <title>The Chlamydomonas genome reveals the evolution of key animal and plant functions.</title>
        <authorList>
            <person name="Merchant S.S."/>
            <person name="Prochnik S.E."/>
            <person name="Vallon O."/>
            <person name="Harris E.H."/>
            <person name="Karpowicz S.J."/>
            <person name="Witman G.B."/>
            <person name="Terry A."/>
            <person name="Salamov A."/>
            <person name="Fritz-Laylin L.K."/>
            <person name="Marechal-Drouard L."/>
            <person name="Marshall W.F."/>
            <person name="Qu L.H."/>
            <person name="Nelson D.R."/>
            <person name="Sanderfoot A.A."/>
            <person name="Spalding M.H."/>
            <person name="Kapitonov V.V."/>
            <person name="Ren Q."/>
            <person name="Ferris P."/>
            <person name="Lindquist E."/>
            <person name="Shapiro H."/>
            <person name="Lucas S.M."/>
            <person name="Grimwood J."/>
            <person name="Schmutz J."/>
            <person name="Cardol P."/>
            <person name="Cerutti H."/>
            <person name="Chanfreau G."/>
            <person name="Chen C.L."/>
            <person name="Cognat V."/>
            <person name="Croft M.T."/>
            <person name="Dent R."/>
            <person name="Dutcher S."/>
            <person name="Fernandez E."/>
            <person name="Fukuzawa H."/>
            <person name="Gonzalez-Ballester D."/>
            <person name="Gonzalez-Halphen D."/>
            <person name="Hallmann A."/>
            <person name="Hanikenne M."/>
            <person name="Hippler M."/>
            <person name="Inwood W."/>
            <person name="Jabbari K."/>
            <person name="Kalanon M."/>
            <person name="Kuras R."/>
            <person name="Lefebvre P.A."/>
            <person name="Lemaire S.D."/>
            <person name="Lobanov A.V."/>
            <person name="Lohr M."/>
            <person name="Manuell A."/>
            <person name="Meier I."/>
            <person name="Mets L."/>
            <person name="Mittag M."/>
            <person name="Mittelmeier T."/>
            <person name="Moroney J.V."/>
            <person name="Moseley J."/>
            <person name="Napoli C."/>
            <person name="Nedelcu A.M."/>
            <person name="Niyogi K."/>
            <person name="Novoselov S.V."/>
            <person name="Paulsen I.T."/>
            <person name="Pazour G."/>
            <person name="Purton S."/>
            <person name="Ral J.P."/>
            <person name="Riano-Pachon D.M."/>
            <person name="Riekhof W."/>
            <person name="Rymarquis L."/>
            <person name="Schroda M."/>
            <person name="Stern D."/>
            <person name="Umen J."/>
            <person name="Willows R."/>
            <person name="Wilson N."/>
            <person name="Zimmer S.L."/>
            <person name="Allmer J."/>
            <person name="Balk J."/>
            <person name="Bisova K."/>
            <person name="Chen C.J."/>
            <person name="Elias M."/>
            <person name="Gendler K."/>
            <person name="Hauser C."/>
            <person name="Lamb M.R."/>
            <person name="Ledford H."/>
            <person name="Long J.C."/>
            <person name="Minagawa J."/>
            <person name="Page M.D."/>
            <person name="Pan J."/>
            <person name="Pootakham W."/>
            <person name="Roje S."/>
            <person name="Rose A."/>
            <person name="Stahlberg E."/>
            <person name="Terauchi A.M."/>
            <person name="Yang P."/>
            <person name="Ball S."/>
            <person name="Bowler C."/>
            <person name="Dieckmann C.L."/>
            <person name="Gladyshev V.N."/>
            <person name="Green P."/>
            <person name="Jorgensen R."/>
            <person name="Mayfield S."/>
            <person name="Mueller-Roeber B."/>
            <person name="Rajamani S."/>
            <person name="Sayre R.T."/>
            <person name="Brokstein P."/>
            <person name="Dubchak I."/>
            <person name="Goodstein D."/>
            <person name="Hornick L."/>
            <person name="Huang Y.W."/>
            <person name="Jhaveri J."/>
            <person name="Luo Y."/>
            <person name="Martinez D."/>
            <person name="Ngau W.C."/>
            <person name="Otillar B."/>
            <person name="Poliakov A."/>
            <person name="Porter A."/>
            <person name="Szajkowski L."/>
            <person name="Werner G."/>
            <person name="Zhou K."/>
            <person name="Grigoriev I.V."/>
            <person name="Rokhsar D.S."/>
            <person name="Grossman A.R."/>
        </authorList>
    </citation>
    <scope>NUCLEOTIDE SEQUENCE [LARGE SCALE GENOMIC DNA]</scope>
    <source>
        <strain evidence="9">CC-503</strain>
    </source>
</reference>
<evidence type="ECO:0000256" key="6">
    <source>
        <dbReference type="SAM" id="MobiDB-lite"/>
    </source>
</evidence>
<feature type="compositionally biased region" description="Low complexity" evidence="6">
    <location>
        <begin position="99"/>
        <end position="110"/>
    </location>
</feature>